<reference evidence="2" key="1">
    <citation type="journal article" date="2006" name="PLoS Biol.">
        <title>Macronuclear genome sequence of the ciliate Tetrahymena thermophila, a model eukaryote.</title>
        <authorList>
            <person name="Eisen J.A."/>
            <person name="Coyne R.S."/>
            <person name="Wu M."/>
            <person name="Wu D."/>
            <person name="Thiagarajan M."/>
            <person name="Wortman J.R."/>
            <person name="Badger J.H."/>
            <person name="Ren Q."/>
            <person name="Amedeo P."/>
            <person name="Jones K.M."/>
            <person name="Tallon L.J."/>
            <person name="Delcher A.L."/>
            <person name="Salzberg S.L."/>
            <person name="Silva J.C."/>
            <person name="Haas B.J."/>
            <person name="Majoros W.H."/>
            <person name="Farzad M."/>
            <person name="Carlton J.M."/>
            <person name="Smith R.K. Jr."/>
            <person name="Garg J."/>
            <person name="Pearlman R.E."/>
            <person name="Karrer K.M."/>
            <person name="Sun L."/>
            <person name="Manning G."/>
            <person name="Elde N.C."/>
            <person name="Turkewitz A.P."/>
            <person name="Asai D.J."/>
            <person name="Wilkes D.E."/>
            <person name="Wang Y."/>
            <person name="Cai H."/>
            <person name="Collins K."/>
            <person name="Stewart B.A."/>
            <person name="Lee S.R."/>
            <person name="Wilamowska K."/>
            <person name="Weinberg Z."/>
            <person name="Ruzzo W.L."/>
            <person name="Wloga D."/>
            <person name="Gaertig J."/>
            <person name="Frankel J."/>
            <person name="Tsao C.-C."/>
            <person name="Gorovsky M.A."/>
            <person name="Keeling P.J."/>
            <person name="Waller R.F."/>
            <person name="Patron N.J."/>
            <person name="Cherry J.M."/>
            <person name="Stover N.A."/>
            <person name="Krieger C.J."/>
            <person name="del Toro C."/>
            <person name="Ryder H.F."/>
            <person name="Williamson S.C."/>
            <person name="Barbeau R.A."/>
            <person name="Hamilton E.P."/>
            <person name="Orias E."/>
        </authorList>
    </citation>
    <scope>NUCLEOTIDE SEQUENCE [LARGE SCALE GENOMIC DNA]</scope>
    <source>
        <strain evidence="2">SB210</strain>
    </source>
</reference>
<name>W7X7V3_TETTS</name>
<gene>
    <name evidence="1" type="ORF">TTHERM_000807931</name>
</gene>
<organism evidence="1 2">
    <name type="scientific">Tetrahymena thermophila (strain SB210)</name>
    <dbReference type="NCBI Taxonomy" id="312017"/>
    <lineage>
        <taxon>Eukaryota</taxon>
        <taxon>Sar</taxon>
        <taxon>Alveolata</taxon>
        <taxon>Ciliophora</taxon>
        <taxon>Intramacronucleata</taxon>
        <taxon>Oligohymenophorea</taxon>
        <taxon>Hymenostomatida</taxon>
        <taxon>Tetrahymenina</taxon>
        <taxon>Tetrahymenidae</taxon>
        <taxon>Tetrahymena</taxon>
    </lineage>
</organism>
<protein>
    <submittedName>
        <fullName evidence="1">Uncharacterized protein</fullName>
    </submittedName>
</protein>
<dbReference type="Proteomes" id="UP000009168">
    <property type="component" value="Unassembled WGS sequence"/>
</dbReference>
<dbReference type="EMBL" id="GG662769">
    <property type="protein sequence ID" value="EWS75455.1"/>
    <property type="molecule type" value="Genomic_DNA"/>
</dbReference>
<dbReference type="InParanoid" id="W7X7V3"/>
<sequence length="186" mass="22143">MKNCKPMEYDCCSYKYIQYLQLTKDIFQYILCAQVQLYKSQAKFHTFHLQVDLSPSNISNFGLSNLSFLVRFTYSTQQISHHCKLNTQIFQSFPKKSFENLELFLNHQTCLSSLEECYIQTTQSFQQISRDFLERTLQYLISYLSHFGKLKHTQRLPLQTFYSLTKTLKLDLLSLPPIYFCLFRSQ</sequence>
<accession>W7X7V3</accession>
<dbReference type="RefSeq" id="XP_012652002.1">
    <property type="nucleotide sequence ID" value="XM_012796548.1"/>
</dbReference>
<proteinExistence type="predicted"/>
<evidence type="ECO:0000313" key="2">
    <source>
        <dbReference type="Proteomes" id="UP000009168"/>
    </source>
</evidence>
<evidence type="ECO:0000313" key="1">
    <source>
        <dbReference type="EMBL" id="EWS75455.1"/>
    </source>
</evidence>
<dbReference type="KEGG" id="tet:TTHERM_000807931"/>
<dbReference type="GeneID" id="24440752"/>
<keyword evidence="2" id="KW-1185">Reference proteome</keyword>
<dbReference type="AlphaFoldDB" id="W7X7V3"/>